<evidence type="ECO:0000256" key="3">
    <source>
        <dbReference type="ARBA" id="ARBA00022452"/>
    </source>
</evidence>
<name>A0A1M5CCU8_9BURK</name>
<comment type="subcellular location">
    <subcellularLocation>
        <location evidence="1 10">Cell outer membrane</location>
        <topology evidence="1 10">Multi-pass membrane protein</topology>
    </subcellularLocation>
</comment>
<dbReference type="STRING" id="1122156.SAMN02745117_02124"/>
<feature type="domain" description="TonB-dependent receptor-like beta-barrel" evidence="11">
    <location>
        <begin position="28"/>
        <end position="397"/>
    </location>
</feature>
<evidence type="ECO:0000256" key="10">
    <source>
        <dbReference type="PROSITE-ProRule" id="PRU01360"/>
    </source>
</evidence>
<dbReference type="GO" id="GO:0044718">
    <property type="term" value="P:siderophore transmembrane transport"/>
    <property type="evidence" value="ECO:0007669"/>
    <property type="project" value="TreeGrafter"/>
</dbReference>
<proteinExistence type="inferred from homology"/>
<evidence type="ECO:0000313" key="12">
    <source>
        <dbReference type="EMBL" id="SHF52252.1"/>
    </source>
</evidence>
<keyword evidence="2 10" id="KW-0813">Transport</keyword>
<keyword evidence="6" id="KW-0798">TonB box</keyword>
<dbReference type="Gene3D" id="2.40.170.20">
    <property type="entry name" value="TonB-dependent receptor, beta-barrel domain"/>
    <property type="match status" value="1"/>
</dbReference>
<reference evidence="12 13" key="1">
    <citation type="submission" date="2016-11" db="EMBL/GenBank/DDBJ databases">
        <authorList>
            <person name="Jaros S."/>
            <person name="Januszkiewicz K."/>
            <person name="Wedrychowicz H."/>
        </authorList>
    </citation>
    <scope>NUCLEOTIDE SEQUENCE [LARGE SCALE GENOMIC DNA]</scope>
    <source>
        <strain evidence="12 13">DSM 16112</strain>
    </source>
</reference>
<evidence type="ECO:0000256" key="1">
    <source>
        <dbReference type="ARBA" id="ARBA00004571"/>
    </source>
</evidence>
<evidence type="ECO:0000313" key="13">
    <source>
        <dbReference type="Proteomes" id="UP000184327"/>
    </source>
</evidence>
<evidence type="ECO:0000256" key="7">
    <source>
        <dbReference type="ARBA" id="ARBA00023136"/>
    </source>
</evidence>
<keyword evidence="9 10" id="KW-0998">Cell outer membrane</keyword>
<sequence length="437" mass="47980">MFDSLESRIYYQSAEAKNITFVPEVIPRAGASYARHLYTNSEYDTWGASADASKSLGAHTLYYGLSYTQIDSQRPWEETRTDLSGVFVSQTIKDRASAAKDARLSLYVRDEIALSLGGRRVKVTPGLTVQHQRVKPTDQARYAQGSGASAGEVRKSSDTALLPSLNVSLELAPQFDAYAHYSRGVRRPSITELTGSFENPGTGYAVLGNPDLDKETSQTLELGVRGQAAKGITLNASAFYSRYKNFIEYENIGRDPNLPQFGLFVYRAHNIGKAEIWGTELSSRFDLGVWAPSARGLSVNLAGGWSQGSAQNTRTGNRGWLPSVLPAKVVAGLAYDDPSRRFGTALHASHTRSKQASDAASASTTEYFAVPSATVLDWTAYWNLNRNVTWNVGIYNLSDRKYWDYASVRSLAANATADIQRQTRPGRSFGTSLEVKF</sequence>
<dbReference type="GO" id="GO:0015344">
    <property type="term" value="F:siderophore uptake transmembrane transporter activity"/>
    <property type="evidence" value="ECO:0007669"/>
    <property type="project" value="TreeGrafter"/>
</dbReference>
<evidence type="ECO:0000256" key="8">
    <source>
        <dbReference type="ARBA" id="ARBA00023170"/>
    </source>
</evidence>
<dbReference type="EMBL" id="FQUZ01000026">
    <property type="protein sequence ID" value="SHF52252.1"/>
    <property type="molecule type" value="Genomic_DNA"/>
</dbReference>
<keyword evidence="7 10" id="KW-0472">Membrane</keyword>
<keyword evidence="3 10" id="KW-1134">Transmembrane beta strand</keyword>
<protein>
    <submittedName>
        <fullName evidence="12">TonB dependent receptor</fullName>
    </submittedName>
</protein>
<keyword evidence="4 10" id="KW-0812">Transmembrane</keyword>
<dbReference type="PROSITE" id="PS52016">
    <property type="entry name" value="TONB_DEPENDENT_REC_3"/>
    <property type="match status" value="1"/>
</dbReference>
<dbReference type="GO" id="GO:0009279">
    <property type="term" value="C:cell outer membrane"/>
    <property type="evidence" value="ECO:0007669"/>
    <property type="project" value="UniProtKB-SubCell"/>
</dbReference>
<gene>
    <name evidence="12" type="ORF">SAMN02745117_02124</name>
</gene>
<keyword evidence="5" id="KW-0732">Signal</keyword>
<dbReference type="PANTHER" id="PTHR30069">
    <property type="entry name" value="TONB-DEPENDENT OUTER MEMBRANE RECEPTOR"/>
    <property type="match status" value="1"/>
</dbReference>
<dbReference type="InterPro" id="IPR039426">
    <property type="entry name" value="TonB-dep_rcpt-like"/>
</dbReference>
<evidence type="ECO:0000256" key="6">
    <source>
        <dbReference type="ARBA" id="ARBA00023077"/>
    </source>
</evidence>
<dbReference type="InterPro" id="IPR036942">
    <property type="entry name" value="Beta-barrel_TonB_sf"/>
</dbReference>
<organism evidence="12 13">
    <name type="scientific">Lampropedia hyalina DSM 16112</name>
    <dbReference type="NCBI Taxonomy" id="1122156"/>
    <lineage>
        <taxon>Bacteria</taxon>
        <taxon>Pseudomonadati</taxon>
        <taxon>Pseudomonadota</taxon>
        <taxon>Betaproteobacteria</taxon>
        <taxon>Burkholderiales</taxon>
        <taxon>Comamonadaceae</taxon>
        <taxon>Lampropedia</taxon>
    </lineage>
</organism>
<evidence type="ECO:0000256" key="5">
    <source>
        <dbReference type="ARBA" id="ARBA00022729"/>
    </source>
</evidence>
<dbReference type="PANTHER" id="PTHR30069:SF29">
    <property type="entry name" value="HEMOGLOBIN AND HEMOGLOBIN-HAPTOGLOBIN-BINDING PROTEIN 1-RELATED"/>
    <property type="match status" value="1"/>
</dbReference>
<evidence type="ECO:0000259" key="11">
    <source>
        <dbReference type="Pfam" id="PF00593"/>
    </source>
</evidence>
<evidence type="ECO:0000256" key="9">
    <source>
        <dbReference type="ARBA" id="ARBA00023237"/>
    </source>
</evidence>
<accession>A0A1M5CCU8</accession>
<evidence type="ECO:0000256" key="2">
    <source>
        <dbReference type="ARBA" id="ARBA00022448"/>
    </source>
</evidence>
<keyword evidence="8 12" id="KW-0675">Receptor</keyword>
<keyword evidence="13" id="KW-1185">Reference proteome</keyword>
<dbReference type="Proteomes" id="UP000184327">
    <property type="component" value="Unassembled WGS sequence"/>
</dbReference>
<evidence type="ECO:0000256" key="4">
    <source>
        <dbReference type="ARBA" id="ARBA00022692"/>
    </source>
</evidence>
<dbReference type="AlphaFoldDB" id="A0A1M5CCU8"/>
<comment type="similarity">
    <text evidence="10">Belongs to the TonB-dependent receptor family.</text>
</comment>
<dbReference type="InterPro" id="IPR000531">
    <property type="entry name" value="Beta-barrel_TonB"/>
</dbReference>
<dbReference type="SUPFAM" id="SSF56935">
    <property type="entry name" value="Porins"/>
    <property type="match status" value="1"/>
</dbReference>
<dbReference type="Pfam" id="PF00593">
    <property type="entry name" value="TonB_dep_Rec_b-barrel"/>
    <property type="match status" value="1"/>
</dbReference>